<dbReference type="FunFam" id="1.10.340.70:FF:000004">
    <property type="entry name" value="Retrovirus-related Pol polyprotein from transposon 297-like Protein"/>
    <property type="match status" value="1"/>
</dbReference>
<organism evidence="4 5">
    <name type="scientific">Frankliniella fusca</name>
    <dbReference type="NCBI Taxonomy" id="407009"/>
    <lineage>
        <taxon>Eukaryota</taxon>
        <taxon>Metazoa</taxon>
        <taxon>Ecdysozoa</taxon>
        <taxon>Arthropoda</taxon>
        <taxon>Hexapoda</taxon>
        <taxon>Insecta</taxon>
        <taxon>Pterygota</taxon>
        <taxon>Neoptera</taxon>
        <taxon>Paraneoptera</taxon>
        <taxon>Thysanoptera</taxon>
        <taxon>Terebrantia</taxon>
        <taxon>Thripoidea</taxon>
        <taxon>Thripidae</taxon>
        <taxon>Frankliniella</taxon>
    </lineage>
</organism>
<accession>A0AAE1HH03</accession>
<evidence type="ECO:0000313" key="5">
    <source>
        <dbReference type="Proteomes" id="UP001219518"/>
    </source>
</evidence>
<feature type="compositionally biased region" description="Low complexity" evidence="2">
    <location>
        <begin position="210"/>
        <end position="237"/>
    </location>
</feature>
<dbReference type="SUPFAM" id="SSF56672">
    <property type="entry name" value="DNA/RNA polymerases"/>
    <property type="match status" value="1"/>
</dbReference>
<dbReference type="Pfam" id="PF17921">
    <property type="entry name" value="Integrase_H2C2"/>
    <property type="match status" value="1"/>
</dbReference>
<dbReference type="EC" id="2.7.7.49" evidence="1"/>
<evidence type="ECO:0000259" key="3">
    <source>
        <dbReference type="Pfam" id="PF17921"/>
    </source>
</evidence>
<evidence type="ECO:0000256" key="1">
    <source>
        <dbReference type="ARBA" id="ARBA00012493"/>
    </source>
</evidence>
<name>A0AAE1HH03_9NEOP</name>
<gene>
    <name evidence="4" type="ORF">KUF71_010412</name>
</gene>
<evidence type="ECO:0000313" key="4">
    <source>
        <dbReference type="EMBL" id="KAK3921197.1"/>
    </source>
</evidence>
<sequence>MGVMHNVPPALSFTGNVTKNFRDWKKLFDNYMRATHQMECKDEEKIATLFNVAGREAVLKQDKILKGLTAEEQKDYTKVLSALKKYCESLYEYNETYERFIFSRRAQQEGETFENFYQAIQELVVSCNYPDQSKQLRDRIVQGIRDKALQESLLRIKNLTEDVAAQQARTTEISRTQVMNMAKCGIGAESSNTIVVDSMKNRRTRKKKNNQGSNNVSNPNPISNPNSNPNPKKNNPPTSGEPPKGKFRCIKCDTFHGKGKCPAFGQTCGKCNKPNHLTKCCRMEIKQVAELRTHEDDDDVVVLHSLQCLDTKNEWRELIKIGNRHVVMKLDPGAHCNTLTWEIVKTLQERKNMRSCSTVISPYGTNSPPIRPVGKILLNVEVRGKQEMLDFLVVDDDVTPVLSKQDCERFGLVIRVHEIKTKAPQTKEEFINSHKEQFQGTGKFPGKLKIVLQDACKPKRSIPHRIPSAIRDRLKQALDDQEARGIIRKVKEITPATVINNLVITEKPDNSLRICLDPSELNKVVLSRPHPVPTTLEIQEKLSGMKVFSVLDLKEGFYHCELDEESQMLYRLKRLRLKILKYKFDTEYLPGTSMHMADHLSRNFLPETEVEDPEMVEVVHSITRKLPVSKSYLEKLLAASEKDLVIKQVIQYVMEGWPAQISKVPQEVKPFWQHQADLHVLDGVLLKGNCIVIPNDLQKETLTQLHEGHAASEKTIKRAKMSVYWPNYVRDITNFVDNCEVCGKFKSRKPPVELMQHDIPDLPWAKLGMDLSAAQILYSRQIKTALPTSRETLQPKLVQAEAHKKMTDNQQARKTSYDKKATRRPQMFTSGQVVNIRNRHEKTWTPGTIVGKDENPRSYLVKNSKGNVVRRNERHIHKAGTTLDYQSDYSDIALIEIPQQPLMPEPPPLVVNQEPETTSEFVLIVPDYFFNLQ</sequence>
<feature type="region of interest" description="Disordered" evidence="2">
    <location>
        <begin position="195"/>
        <end position="243"/>
    </location>
</feature>
<protein>
    <recommendedName>
        <fullName evidence="1">RNA-directed DNA polymerase</fullName>
        <ecNumber evidence="1">2.7.7.49</ecNumber>
    </recommendedName>
</protein>
<dbReference type="Gene3D" id="1.10.340.70">
    <property type="match status" value="1"/>
</dbReference>
<feature type="region of interest" description="Disordered" evidence="2">
    <location>
        <begin position="802"/>
        <end position="822"/>
    </location>
</feature>
<dbReference type="InterPro" id="IPR041588">
    <property type="entry name" value="Integrase_H2C2"/>
</dbReference>
<dbReference type="PANTHER" id="PTHR37984:SF9">
    <property type="entry name" value="INTEGRASE CATALYTIC DOMAIN-CONTAINING PROTEIN"/>
    <property type="match status" value="1"/>
</dbReference>
<dbReference type="Gene3D" id="3.10.10.10">
    <property type="entry name" value="HIV Type 1 Reverse Transcriptase, subunit A, domain 1"/>
    <property type="match status" value="1"/>
</dbReference>
<keyword evidence="5" id="KW-1185">Reference proteome</keyword>
<dbReference type="InterPro" id="IPR050951">
    <property type="entry name" value="Retrovirus_Pol_polyprotein"/>
</dbReference>
<dbReference type="AlphaFoldDB" id="A0AAE1HH03"/>
<dbReference type="InterPro" id="IPR043128">
    <property type="entry name" value="Rev_trsase/Diguanyl_cyclase"/>
</dbReference>
<dbReference type="EMBL" id="JAHWGI010001033">
    <property type="protein sequence ID" value="KAK3921197.1"/>
    <property type="molecule type" value="Genomic_DNA"/>
</dbReference>
<reference evidence="4" key="1">
    <citation type="submission" date="2021-07" db="EMBL/GenBank/DDBJ databases">
        <authorList>
            <person name="Catto M.A."/>
            <person name="Jacobson A."/>
            <person name="Kennedy G."/>
            <person name="Labadie P."/>
            <person name="Hunt B.G."/>
            <person name="Srinivasan R."/>
        </authorList>
    </citation>
    <scope>NUCLEOTIDE SEQUENCE</scope>
    <source>
        <strain evidence="4">PL_HMW_Pooled</strain>
        <tissue evidence="4">Head</tissue>
    </source>
</reference>
<dbReference type="GO" id="GO:0003964">
    <property type="term" value="F:RNA-directed DNA polymerase activity"/>
    <property type="evidence" value="ECO:0007669"/>
    <property type="project" value="UniProtKB-EC"/>
</dbReference>
<feature type="domain" description="Integrase zinc-binding" evidence="3">
    <location>
        <begin position="693"/>
        <end position="748"/>
    </location>
</feature>
<proteinExistence type="predicted"/>
<evidence type="ECO:0000256" key="2">
    <source>
        <dbReference type="SAM" id="MobiDB-lite"/>
    </source>
</evidence>
<dbReference type="Gene3D" id="3.30.70.270">
    <property type="match status" value="1"/>
</dbReference>
<dbReference type="Proteomes" id="UP001219518">
    <property type="component" value="Unassembled WGS sequence"/>
</dbReference>
<reference evidence="4" key="2">
    <citation type="journal article" date="2023" name="BMC Genomics">
        <title>Pest status, molecular evolution, and epigenetic factors derived from the genome assembly of Frankliniella fusca, a thysanopteran phytovirus vector.</title>
        <authorList>
            <person name="Catto M.A."/>
            <person name="Labadie P.E."/>
            <person name="Jacobson A.L."/>
            <person name="Kennedy G.G."/>
            <person name="Srinivasan R."/>
            <person name="Hunt B.G."/>
        </authorList>
    </citation>
    <scope>NUCLEOTIDE SEQUENCE</scope>
    <source>
        <strain evidence="4">PL_HMW_Pooled</strain>
    </source>
</reference>
<dbReference type="InterPro" id="IPR043502">
    <property type="entry name" value="DNA/RNA_pol_sf"/>
</dbReference>
<comment type="caution">
    <text evidence="4">The sequence shown here is derived from an EMBL/GenBank/DDBJ whole genome shotgun (WGS) entry which is preliminary data.</text>
</comment>
<dbReference type="PANTHER" id="PTHR37984">
    <property type="entry name" value="PROTEIN CBG26694"/>
    <property type="match status" value="1"/>
</dbReference>